<accession>A0A915K700</accession>
<name>A0A915K700_ROMCU</name>
<evidence type="ECO:0000313" key="2">
    <source>
        <dbReference type="WBParaSite" id="nRc.2.0.1.t33667-RA"/>
    </source>
</evidence>
<dbReference type="AlphaFoldDB" id="A0A915K700"/>
<organism evidence="1 2">
    <name type="scientific">Romanomermis culicivorax</name>
    <name type="common">Nematode worm</name>
    <dbReference type="NCBI Taxonomy" id="13658"/>
    <lineage>
        <taxon>Eukaryota</taxon>
        <taxon>Metazoa</taxon>
        <taxon>Ecdysozoa</taxon>
        <taxon>Nematoda</taxon>
        <taxon>Enoplea</taxon>
        <taxon>Dorylaimia</taxon>
        <taxon>Mermithida</taxon>
        <taxon>Mermithoidea</taxon>
        <taxon>Mermithidae</taxon>
        <taxon>Romanomermis</taxon>
    </lineage>
</organism>
<dbReference type="WBParaSite" id="nRc.2.0.1.t33667-RA">
    <property type="protein sequence ID" value="nRc.2.0.1.t33667-RA"/>
    <property type="gene ID" value="nRc.2.0.1.g33667"/>
</dbReference>
<evidence type="ECO:0000313" key="1">
    <source>
        <dbReference type="Proteomes" id="UP000887565"/>
    </source>
</evidence>
<dbReference type="Proteomes" id="UP000887565">
    <property type="component" value="Unplaced"/>
</dbReference>
<keyword evidence="1" id="KW-1185">Reference proteome</keyword>
<protein>
    <submittedName>
        <fullName evidence="2">Uncharacterized protein</fullName>
    </submittedName>
</protein>
<reference evidence="2" key="1">
    <citation type="submission" date="2022-11" db="UniProtKB">
        <authorList>
            <consortium name="WormBaseParasite"/>
        </authorList>
    </citation>
    <scope>IDENTIFICATION</scope>
</reference>
<proteinExistence type="predicted"/>
<sequence>MWLEVLKLSNYLKSIYRETTRTLFIFNLSYVNGAEGKRRKRYIPPDIASKLAEMQKWKDVDWSSIIGRAMNPFVANQLDNIMAYIRFDALHTFRSENEHFLNDLLQEEKKCENLLPVVIDEDCVIDRLEEVEVWDGTIENPKSSNSNGVSQPPPLLSLASAM</sequence>